<dbReference type="Pfam" id="PF00528">
    <property type="entry name" value="BPD_transp_1"/>
    <property type="match status" value="1"/>
</dbReference>
<organism evidence="9">
    <name type="scientific">bioreactor metagenome</name>
    <dbReference type="NCBI Taxonomy" id="1076179"/>
    <lineage>
        <taxon>unclassified sequences</taxon>
        <taxon>metagenomes</taxon>
        <taxon>ecological metagenomes</taxon>
    </lineage>
</organism>
<sequence length="302" mass="33404">MKNSGKTNIPTLRKKKVLTLAEPYLFLLPALVIFGLFLYYPFLRTIFLSMFLTNKTGKPKIFVLFTDNNNYLTLFKDPSFWSSVAVTFKFVILVALGGLLVGLTSSLLTERKYLGSSFSAAVYAMPIAIASAAASMAFKMILHPTNGLLNQLMGTQINFTGDSRYALASVVGITIWLTSGINFIFISAGLRNVPGELYDSASVDGAGYWRKVFSVTIPSISPTLFFQIIINIIGAFQSFSQIKLLTEGGPGDTTNVMVWSIYKDAFRNFRFGAAAARSVILFLIVMIITIIQFRFEKKGVNY</sequence>
<dbReference type="PROSITE" id="PS50928">
    <property type="entry name" value="ABC_TM1"/>
    <property type="match status" value="1"/>
</dbReference>
<dbReference type="GO" id="GO:0005886">
    <property type="term" value="C:plasma membrane"/>
    <property type="evidence" value="ECO:0007669"/>
    <property type="project" value="UniProtKB-SubCell"/>
</dbReference>
<feature type="domain" description="ABC transmembrane type-1" evidence="8">
    <location>
        <begin position="84"/>
        <end position="292"/>
    </location>
</feature>
<feature type="transmembrane region" description="Helical" evidence="7">
    <location>
        <begin position="80"/>
        <end position="108"/>
    </location>
</feature>
<evidence type="ECO:0000256" key="4">
    <source>
        <dbReference type="ARBA" id="ARBA00022692"/>
    </source>
</evidence>
<accession>A0A644X6T3</accession>
<dbReference type="EMBL" id="VSSQ01001891">
    <property type="protein sequence ID" value="MPM11870.1"/>
    <property type="molecule type" value="Genomic_DNA"/>
</dbReference>
<dbReference type="InterPro" id="IPR035906">
    <property type="entry name" value="MetI-like_sf"/>
</dbReference>
<evidence type="ECO:0000256" key="6">
    <source>
        <dbReference type="ARBA" id="ARBA00023136"/>
    </source>
</evidence>
<name>A0A644X6T3_9ZZZZ</name>
<keyword evidence="4 7" id="KW-0812">Transmembrane</keyword>
<keyword evidence="3" id="KW-1003">Cell membrane</keyword>
<feature type="transmembrane region" description="Helical" evidence="7">
    <location>
        <begin position="271"/>
        <end position="293"/>
    </location>
</feature>
<evidence type="ECO:0000259" key="8">
    <source>
        <dbReference type="PROSITE" id="PS50928"/>
    </source>
</evidence>
<keyword evidence="5 7" id="KW-1133">Transmembrane helix</keyword>
<dbReference type="CDD" id="cd06261">
    <property type="entry name" value="TM_PBP2"/>
    <property type="match status" value="1"/>
</dbReference>
<dbReference type="GO" id="GO:0055085">
    <property type="term" value="P:transmembrane transport"/>
    <property type="evidence" value="ECO:0007669"/>
    <property type="project" value="InterPro"/>
</dbReference>
<evidence type="ECO:0000256" key="5">
    <source>
        <dbReference type="ARBA" id="ARBA00022989"/>
    </source>
</evidence>
<dbReference type="PANTHER" id="PTHR30193:SF37">
    <property type="entry name" value="INNER MEMBRANE ABC TRANSPORTER PERMEASE PROTEIN YCJO"/>
    <property type="match status" value="1"/>
</dbReference>
<dbReference type="Gene3D" id="1.10.3720.10">
    <property type="entry name" value="MetI-like"/>
    <property type="match status" value="1"/>
</dbReference>
<dbReference type="InterPro" id="IPR000515">
    <property type="entry name" value="MetI-like"/>
</dbReference>
<feature type="transmembrane region" description="Helical" evidence="7">
    <location>
        <begin position="21"/>
        <end position="42"/>
    </location>
</feature>
<evidence type="ECO:0000256" key="7">
    <source>
        <dbReference type="SAM" id="Phobius"/>
    </source>
</evidence>
<comment type="subcellular location">
    <subcellularLocation>
        <location evidence="1">Cell membrane</location>
        <topology evidence="1">Multi-pass membrane protein</topology>
    </subcellularLocation>
</comment>
<evidence type="ECO:0000313" key="9">
    <source>
        <dbReference type="EMBL" id="MPM11870.1"/>
    </source>
</evidence>
<feature type="transmembrane region" description="Helical" evidence="7">
    <location>
        <begin position="165"/>
        <end position="186"/>
    </location>
</feature>
<keyword evidence="6 7" id="KW-0472">Membrane</keyword>
<evidence type="ECO:0000256" key="2">
    <source>
        <dbReference type="ARBA" id="ARBA00022448"/>
    </source>
</evidence>
<proteinExistence type="predicted"/>
<reference evidence="9" key="1">
    <citation type="submission" date="2019-08" db="EMBL/GenBank/DDBJ databases">
        <authorList>
            <person name="Kucharzyk K."/>
            <person name="Murdoch R.W."/>
            <person name="Higgins S."/>
            <person name="Loffler F."/>
        </authorList>
    </citation>
    <scope>NUCLEOTIDE SEQUENCE</scope>
</reference>
<evidence type="ECO:0000256" key="3">
    <source>
        <dbReference type="ARBA" id="ARBA00022475"/>
    </source>
</evidence>
<dbReference type="InterPro" id="IPR051393">
    <property type="entry name" value="ABC_transporter_permease"/>
</dbReference>
<evidence type="ECO:0000256" key="1">
    <source>
        <dbReference type="ARBA" id="ARBA00004651"/>
    </source>
</evidence>
<comment type="caution">
    <text evidence="9">The sequence shown here is derived from an EMBL/GenBank/DDBJ whole genome shotgun (WGS) entry which is preliminary data.</text>
</comment>
<dbReference type="PANTHER" id="PTHR30193">
    <property type="entry name" value="ABC TRANSPORTER PERMEASE PROTEIN"/>
    <property type="match status" value="1"/>
</dbReference>
<feature type="transmembrane region" description="Helical" evidence="7">
    <location>
        <begin position="120"/>
        <end position="142"/>
    </location>
</feature>
<dbReference type="AlphaFoldDB" id="A0A644X6T3"/>
<protein>
    <submittedName>
        <fullName evidence="9">sn-glycerol-3-phosphate transport system permease protein UgpA</fullName>
    </submittedName>
</protein>
<keyword evidence="2" id="KW-0813">Transport</keyword>
<gene>
    <name evidence="9" type="primary">ugpA_10</name>
    <name evidence="9" type="ORF">SDC9_58221</name>
</gene>
<dbReference type="SUPFAM" id="SSF161098">
    <property type="entry name" value="MetI-like"/>
    <property type="match status" value="1"/>
</dbReference>